<evidence type="ECO:0000259" key="3">
    <source>
        <dbReference type="Pfam" id="PF19278"/>
    </source>
</evidence>
<dbReference type="Pfam" id="PF01968">
    <property type="entry name" value="Hydantoinase_A"/>
    <property type="match status" value="1"/>
</dbReference>
<dbReference type="PANTHER" id="PTHR11365">
    <property type="entry name" value="5-OXOPROLINASE RELATED"/>
    <property type="match status" value="1"/>
</dbReference>
<sequence>MLQQSAPAATQVRVGVDTGGTHTDVVLVHGDQVRTLKVPTTPEDLNIGILDGIGNICAAAGLDLNVVSRFVYATTYVTNLIVEEKEASVALLTTEGFRDVLEIGRASRKPDVYDIHWRPASPLVPRHLRFTVRERMDHEGRPITALDEQQAREVLRELKAAGVRSLAVCFLHAYANPAHEARIAELAAEICPDIDVSLSSDVVREFREFERTSTTCVNAFIKKAIIDHLDALERTAAERGMTANCYIMRGNGGLSTFGRATGLAAAITHSGVMGGIVGATALAAQCGIRDIITLDMGGTSTDVALITNGTPHMTHRSKVGPHPLLIPTLDMVTIGAGGGSMAFVDGGSALRVGPRSAGSVPGPACYGQGGLQPTVTDANLYAGRLNPEFFLAGARKLYPEQSSKAIQEQIAGPLRLEVAEAAVGILSIAEAHMTNAIRLVSVERGLDPRDFTLVAFGGAGALHAVRLAEALSIRKVLIPPAPGNLSAMGLLCADVRHDLARTLVSDLIADAAPALRRTVEELLAQAREALDKEGVSPGNSQFATTADLRYQGQNYELNLPLVDRDLQGDFGALAERFGELHERVYGYRLAGRVIQLVNVRVTATGHIEKAGWPAVEARGQAAPCAHRPVYLEGMGWTEVAVYRFEDVFPEQEIDGPAIVEYPGSTLFVAPQWRARLDQYKNAHLTRAAN</sequence>
<dbReference type="InterPro" id="IPR043129">
    <property type="entry name" value="ATPase_NBD"/>
</dbReference>
<feature type="domain" description="Hydantoinase/oxoprolinase N-terminal" evidence="2">
    <location>
        <begin position="13"/>
        <end position="191"/>
    </location>
</feature>
<dbReference type="RefSeq" id="WP_094830011.1">
    <property type="nucleotide sequence ID" value="NZ_NEVV01000005.1"/>
</dbReference>
<protein>
    <submittedName>
        <fullName evidence="4">Hydantoin utilization protein</fullName>
    </submittedName>
</protein>
<dbReference type="InterPro" id="IPR045079">
    <property type="entry name" value="Oxoprolinase-like"/>
</dbReference>
<dbReference type="EMBL" id="NEVV01000005">
    <property type="protein sequence ID" value="OZI75525.1"/>
    <property type="molecule type" value="Genomic_DNA"/>
</dbReference>
<dbReference type="InterPro" id="IPR008040">
    <property type="entry name" value="Hydant_A_N"/>
</dbReference>
<feature type="domain" description="Hydantoinase A/oxoprolinase" evidence="1">
    <location>
        <begin position="211"/>
        <end position="498"/>
    </location>
</feature>
<dbReference type="SUPFAM" id="SSF53067">
    <property type="entry name" value="Actin-like ATPase domain"/>
    <property type="match status" value="1"/>
</dbReference>
<dbReference type="InterPro" id="IPR049517">
    <property type="entry name" value="ACX-like_C"/>
</dbReference>
<name>A0ABX4FG78_9BORD</name>
<gene>
    <name evidence="4" type="ORF">CAL23_16520</name>
</gene>
<dbReference type="Pfam" id="PF05378">
    <property type="entry name" value="Hydant_A_N"/>
    <property type="match status" value="1"/>
</dbReference>
<dbReference type="InterPro" id="IPR002821">
    <property type="entry name" value="Hydantoinase_A"/>
</dbReference>
<comment type="caution">
    <text evidence="4">The sequence shown here is derived from an EMBL/GenBank/DDBJ whole genome shotgun (WGS) entry which is preliminary data.</text>
</comment>
<keyword evidence="5" id="KW-1185">Reference proteome</keyword>
<evidence type="ECO:0000259" key="2">
    <source>
        <dbReference type="Pfam" id="PF05378"/>
    </source>
</evidence>
<evidence type="ECO:0000259" key="1">
    <source>
        <dbReference type="Pfam" id="PF01968"/>
    </source>
</evidence>
<dbReference type="Pfam" id="PF19278">
    <property type="entry name" value="Hydant_A_C"/>
    <property type="match status" value="1"/>
</dbReference>
<dbReference type="PANTHER" id="PTHR11365:SF23">
    <property type="entry name" value="HYPOTHETICAL 5-OXOPROLINASE (EUROFUNG)-RELATED"/>
    <property type="match status" value="1"/>
</dbReference>
<feature type="domain" description="Acetophenone carboxylase-like C-terminal" evidence="3">
    <location>
        <begin position="509"/>
        <end position="685"/>
    </location>
</feature>
<reference evidence="4 5" key="1">
    <citation type="submission" date="2017-05" db="EMBL/GenBank/DDBJ databases">
        <title>Complete and WGS of Bordetella genogroups.</title>
        <authorList>
            <person name="Spilker T."/>
            <person name="Lipuma J."/>
        </authorList>
    </citation>
    <scope>NUCLEOTIDE SEQUENCE [LARGE SCALE GENOMIC DNA]</scope>
    <source>
        <strain evidence="4 5">AU3139</strain>
    </source>
</reference>
<dbReference type="Proteomes" id="UP000216524">
    <property type="component" value="Unassembled WGS sequence"/>
</dbReference>
<evidence type="ECO:0000313" key="4">
    <source>
        <dbReference type="EMBL" id="OZI75525.1"/>
    </source>
</evidence>
<accession>A0ABX4FG78</accession>
<proteinExistence type="predicted"/>
<evidence type="ECO:0000313" key="5">
    <source>
        <dbReference type="Proteomes" id="UP000216524"/>
    </source>
</evidence>
<organism evidence="4 5">
    <name type="scientific">Bordetella genomosp. 6</name>
    <dbReference type="NCBI Taxonomy" id="463024"/>
    <lineage>
        <taxon>Bacteria</taxon>
        <taxon>Pseudomonadati</taxon>
        <taxon>Pseudomonadota</taxon>
        <taxon>Betaproteobacteria</taxon>
        <taxon>Burkholderiales</taxon>
        <taxon>Alcaligenaceae</taxon>
        <taxon>Bordetella</taxon>
    </lineage>
</organism>